<sequence length="330" mass="35767">MTTKQAMIYKGFESAGATEEDLQKINRYTRRELSADEVYVFPLILCDNEVDRDGERFSIDALHKLRRLFLGKTGIFDHNPKGQNQTARIFSTAVEKDPLRKTQGGEEYHFLTARAYMVRSDKNADLILEIDAGIKKEVSVGCAVEAVVCSICGRNVKERPCEHKVGKTYNGAVCHRILERPTDAYEWSFVAVPAQPAAGVTKALLAPGGAVRPDADGLLGRLKAAQAGEALTPGDAAALAGELERLQTLAKAGESYLAQLKKEVLRAAALSGSGIDVKTVSAIADKLNPEELRALKKTFAAAGEHRYVPQVQLAGSQEASQPADNAQFLI</sequence>
<organism evidence="1 2">
    <name type="scientific">Ligaoa zhengdingensis</name>
    <dbReference type="NCBI Taxonomy" id="2763658"/>
    <lineage>
        <taxon>Bacteria</taxon>
        <taxon>Bacillati</taxon>
        <taxon>Bacillota</taxon>
        <taxon>Clostridia</taxon>
        <taxon>Eubacteriales</taxon>
        <taxon>Oscillospiraceae</taxon>
        <taxon>Ligaoa</taxon>
    </lineage>
</organism>
<comment type="caution">
    <text evidence="1">The sequence shown here is derived from an EMBL/GenBank/DDBJ whole genome shotgun (WGS) entry which is preliminary data.</text>
</comment>
<keyword evidence="2" id="KW-1185">Reference proteome</keyword>
<evidence type="ECO:0000313" key="2">
    <source>
        <dbReference type="Proteomes" id="UP000653127"/>
    </source>
</evidence>
<gene>
    <name evidence="1" type="ORF">H8711_09715</name>
</gene>
<protein>
    <submittedName>
        <fullName evidence="1">Uncharacterized protein</fullName>
    </submittedName>
</protein>
<proteinExistence type="predicted"/>
<evidence type="ECO:0000313" key="1">
    <source>
        <dbReference type="EMBL" id="MBC8547204.1"/>
    </source>
</evidence>
<reference evidence="1" key="1">
    <citation type="submission" date="2020-08" db="EMBL/GenBank/DDBJ databases">
        <title>Genome public.</title>
        <authorList>
            <person name="Liu C."/>
            <person name="Sun Q."/>
        </authorList>
    </citation>
    <scope>NUCLEOTIDE SEQUENCE</scope>
    <source>
        <strain evidence="1">NSJ-31</strain>
    </source>
</reference>
<dbReference type="AlphaFoldDB" id="A0A926I4A8"/>
<name>A0A926I4A8_9FIRM</name>
<accession>A0A926I4A8</accession>
<dbReference type="Proteomes" id="UP000653127">
    <property type="component" value="Unassembled WGS sequence"/>
</dbReference>
<dbReference type="RefSeq" id="WP_249283277.1">
    <property type="nucleotide sequence ID" value="NZ_JACRST010000015.1"/>
</dbReference>
<dbReference type="EMBL" id="JACRST010000015">
    <property type="protein sequence ID" value="MBC8547204.1"/>
    <property type="molecule type" value="Genomic_DNA"/>
</dbReference>